<evidence type="ECO:0000313" key="2">
    <source>
        <dbReference type="Proteomes" id="UP001396334"/>
    </source>
</evidence>
<protein>
    <submittedName>
        <fullName evidence="1">Uncharacterized protein</fullName>
    </submittedName>
</protein>
<evidence type="ECO:0000313" key="1">
    <source>
        <dbReference type="EMBL" id="KAK9002103.1"/>
    </source>
</evidence>
<keyword evidence="2" id="KW-1185">Reference proteome</keyword>
<name>A0ABR2QN55_9ROSI</name>
<gene>
    <name evidence="1" type="ORF">V6N11_024791</name>
</gene>
<sequence length="78" mass="8759">MNGFDLVVCWGFDEYRGGLGSGGGRECSMMMVDDESKVSMEDEWAAGKDQGCHQRWQLAQQIGCIMFGSAFKRPWVLM</sequence>
<reference evidence="1 2" key="1">
    <citation type="journal article" date="2024" name="G3 (Bethesda)">
        <title>Genome assembly of Hibiscus sabdariffa L. provides insights into metabolisms of medicinal natural products.</title>
        <authorList>
            <person name="Kim T."/>
        </authorList>
    </citation>
    <scope>NUCLEOTIDE SEQUENCE [LARGE SCALE GENOMIC DNA]</scope>
    <source>
        <strain evidence="1">TK-2024</strain>
        <tissue evidence="1">Old leaves</tissue>
    </source>
</reference>
<comment type="caution">
    <text evidence="1">The sequence shown here is derived from an EMBL/GenBank/DDBJ whole genome shotgun (WGS) entry which is preliminary data.</text>
</comment>
<organism evidence="1 2">
    <name type="scientific">Hibiscus sabdariffa</name>
    <name type="common">roselle</name>
    <dbReference type="NCBI Taxonomy" id="183260"/>
    <lineage>
        <taxon>Eukaryota</taxon>
        <taxon>Viridiplantae</taxon>
        <taxon>Streptophyta</taxon>
        <taxon>Embryophyta</taxon>
        <taxon>Tracheophyta</taxon>
        <taxon>Spermatophyta</taxon>
        <taxon>Magnoliopsida</taxon>
        <taxon>eudicotyledons</taxon>
        <taxon>Gunneridae</taxon>
        <taxon>Pentapetalae</taxon>
        <taxon>rosids</taxon>
        <taxon>malvids</taxon>
        <taxon>Malvales</taxon>
        <taxon>Malvaceae</taxon>
        <taxon>Malvoideae</taxon>
        <taxon>Hibiscus</taxon>
    </lineage>
</organism>
<dbReference type="Proteomes" id="UP001396334">
    <property type="component" value="Unassembled WGS sequence"/>
</dbReference>
<dbReference type="EMBL" id="JBBPBN010000035">
    <property type="protein sequence ID" value="KAK9002103.1"/>
    <property type="molecule type" value="Genomic_DNA"/>
</dbReference>
<accession>A0ABR2QN55</accession>
<proteinExistence type="predicted"/>